<evidence type="ECO:0000313" key="1">
    <source>
        <dbReference type="EMBL" id="EAY21461.1"/>
    </source>
</evidence>
<dbReference type="Gene3D" id="2.80.10.50">
    <property type="match status" value="1"/>
</dbReference>
<gene>
    <name evidence="1" type="ORF">TVAG_199000</name>
</gene>
<dbReference type="InParanoid" id="A2DDT5"/>
<reference evidence="1" key="2">
    <citation type="journal article" date="2007" name="Science">
        <title>Draft genome sequence of the sexually transmitted pathogen Trichomonas vaginalis.</title>
        <authorList>
            <person name="Carlton J.M."/>
            <person name="Hirt R.P."/>
            <person name="Silva J.C."/>
            <person name="Delcher A.L."/>
            <person name="Schatz M."/>
            <person name="Zhao Q."/>
            <person name="Wortman J.R."/>
            <person name="Bidwell S.L."/>
            <person name="Alsmark U.C.M."/>
            <person name="Besteiro S."/>
            <person name="Sicheritz-Ponten T."/>
            <person name="Noel C.J."/>
            <person name="Dacks J.B."/>
            <person name="Foster P.G."/>
            <person name="Simillion C."/>
            <person name="Van de Peer Y."/>
            <person name="Miranda-Saavedra D."/>
            <person name="Barton G.J."/>
            <person name="Westrop G.D."/>
            <person name="Mueller S."/>
            <person name="Dessi D."/>
            <person name="Fiori P.L."/>
            <person name="Ren Q."/>
            <person name="Paulsen I."/>
            <person name="Zhang H."/>
            <person name="Bastida-Corcuera F.D."/>
            <person name="Simoes-Barbosa A."/>
            <person name="Brown M.T."/>
            <person name="Hayes R.D."/>
            <person name="Mukherjee M."/>
            <person name="Okumura C.Y."/>
            <person name="Schneider R."/>
            <person name="Smith A.J."/>
            <person name="Vanacova S."/>
            <person name="Villalvazo M."/>
            <person name="Haas B.J."/>
            <person name="Pertea M."/>
            <person name="Feldblyum T.V."/>
            <person name="Utterback T.R."/>
            <person name="Shu C.L."/>
            <person name="Osoegawa K."/>
            <person name="de Jong P.J."/>
            <person name="Hrdy I."/>
            <person name="Horvathova L."/>
            <person name="Zubacova Z."/>
            <person name="Dolezal P."/>
            <person name="Malik S.B."/>
            <person name="Logsdon J.M. Jr."/>
            <person name="Henze K."/>
            <person name="Gupta A."/>
            <person name="Wang C.C."/>
            <person name="Dunne R.L."/>
            <person name="Upcroft J.A."/>
            <person name="Upcroft P."/>
            <person name="White O."/>
            <person name="Salzberg S.L."/>
            <person name="Tang P."/>
            <person name="Chiu C.-H."/>
            <person name="Lee Y.-S."/>
            <person name="Embley T.M."/>
            <person name="Coombs G.H."/>
            <person name="Mottram J.C."/>
            <person name="Tachezy J."/>
            <person name="Fraser-Liggett C.M."/>
            <person name="Johnson P.J."/>
        </authorList>
    </citation>
    <scope>NUCLEOTIDE SEQUENCE [LARGE SCALE GENOMIC DNA]</scope>
    <source>
        <strain evidence="1">G3</strain>
    </source>
</reference>
<keyword evidence="2" id="KW-1185">Reference proteome</keyword>
<sequence>MLFTLTSFSLSASDKVTVVHSGALVALKNEDTWAYADAKRSLTTGKVELYSTLGDPDTTRYWTVLPIQGQNFSHIEFQCGSNVTFMNTRFSGYLSAGKQVLPLPHFAKITRKNRPSAQWSVLCKSDHMWKRFEPFQLRNIDNGCYLASTIRDSAASNDLNTYPLICQDKPLANTYWTVQEGLFQVVN</sequence>
<dbReference type="RefSeq" id="XP_001582447.1">
    <property type="nucleotide sequence ID" value="XM_001582397.1"/>
</dbReference>
<proteinExistence type="predicted"/>
<name>A2DDT5_TRIV3</name>
<evidence type="ECO:0008006" key="3">
    <source>
        <dbReference type="Google" id="ProtNLM"/>
    </source>
</evidence>
<dbReference type="VEuPathDB" id="TrichDB:TVAG_199000"/>
<dbReference type="InterPro" id="IPR036300">
    <property type="entry name" value="MIR_dom_sf"/>
</dbReference>
<dbReference type="STRING" id="5722.A2DDT5"/>
<evidence type="ECO:0000313" key="2">
    <source>
        <dbReference type="Proteomes" id="UP000001542"/>
    </source>
</evidence>
<organism evidence="1 2">
    <name type="scientific">Trichomonas vaginalis (strain ATCC PRA-98 / G3)</name>
    <dbReference type="NCBI Taxonomy" id="412133"/>
    <lineage>
        <taxon>Eukaryota</taxon>
        <taxon>Metamonada</taxon>
        <taxon>Parabasalia</taxon>
        <taxon>Trichomonadida</taxon>
        <taxon>Trichomonadidae</taxon>
        <taxon>Trichomonas</taxon>
    </lineage>
</organism>
<accession>A2DDT5</accession>
<dbReference type="AlphaFoldDB" id="A2DDT5"/>
<reference evidence="1" key="1">
    <citation type="submission" date="2006-10" db="EMBL/GenBank/DDBJ databases">
        <authorList>
            <person name="Amadeo P."/>
            <person name="Zhao Q."/>
            <person name="Wortman J."/>
            <person name="Fraser-Liggett C."/>
            <person name="Carlton J."/>
        </authorList>
    </citation>
    <scope>NUCLEOTIDE SEQUENCE</scope>
    <source>
        <strain evidence="1">G3</strain>
    </source>
</reference>
<dbReference type="SUPFAM" id="SSF82109">
    <property type="entry name" value="MIR domain"/>
    <property type="match status" value="1"/>
</dbReference>
<protein>
    <recommendedName>
        <fullName evidence="3">Ricin B lectin domain-containing protein</fullName>
    </recommendedName>
</protein>
<dbReference type="EMBL" id="DS113190">
    <property type="protein sequence ID" value="EAY21461.1"/>
    <property type="molecule type" value="Genomic_DNA"/>
</dbReference>
<dbReference type="KEGG" id="tva:5467009"/>
<dbReference type="VEuPathDB" id="TrichDB:TVAGG3_0999500"/>
<dbReference type="Proteomes" id="UP000001542">
    <property type="component" value="Unassembled WGS sequence"/>
</dbReference>
<dbReference type="SMR" id="A2DDT5"/>